<dbReference type="RefSeq" id="WP_220807281.1">
    <property type="nucleotide sequence ID" value="NZ_BPMK01000004.1"/>
</dbReference>
<keyword evidence="2" id="KW-1185">Reference proteome</keyword>
<evidence type="ECO:0000313" key="1">
    <source>
        <dbReference type="EMBL" id="GIZ51108.1"/>
    </source>
</evidence>
<evidence type="ECO:0008006" key="3">
    <source>
        <dbReference type="Google" id="ProtNLM"/>
    </source>
</evidence>
<dbReference type="Proteomes" id="UP000887222">
    <property type="component" value="Unassembled WGS sequence"/>
</dbReference>
<protein>
    <recommendedName>
        <fullName evidence="3">Tail assembly chaperone E/41/14-like protein</fullName>
    </recommendedName>
</protein>
<proteinExistence type="predicted"/>
<name>A0ABQ4Q1P4_9BURK</name>
<comment type="caution">
    <text evidence="1">The sequence shown here is derived from an EMBL/GenBank/DDBJ whole genome shotgun (WGS) entry which is preliminary data.</text>
</comment>
<evidence type="ECO:0000313" key="2">
    <source>
        <dbReference type="Proteomes" id="UP000887222"/>
    </source>
</evidence>
<sequence length="124" mass="13670">MTAIPLLTIPHKYGRLIPVDQSLRERSDPNHTLRTRVAQVTDQVRVQIPAIIGGEELTGVAGLDQWLMLKIVLDLRGSPLPEAVERLVFRPRALCKLLADALLERGLAATAGVEYDINAPLEDD</sequence>
<reference evidence="1 2" key="1">
    <citation type="journal article" date="2022" name="Int. J. Syst. Evol. Microbiol.">
        <title>Noviherbaspirillum aridicola sp. nov., isolated from an arid soil in Pakistan.</title>
        <authorList>
            <person name="Khan I.U."/>
            <person name="Saqib M."/>
            <person name="Amin A."/>
            <person name="Hussain F."/>
            <person name="Li L."/>
            <person name="Liu Y.H."/>
            <person name="Fang B.Z."/>
            <person name="Ahmed I."/>
            <person name="Li W.J."/>
        </authorList>
    </citation>
    <scope>NUCLEOTIDE SEQUENCE [LARGE SCALE GENOMIC DNA]</scope>
    <source>
        <strain evidence="1 2">NCCP-691</strain>
    </source>
</reference>
<dbReference type="EMBL" id="BPMK01000004">
    <property type="protein sequence ID" value="GIZ51108.1"/>
    <property type="molecule type" value="Genomic_DNA"/>
</dbReference>
<gene>
    <name evidence="1" type="ORF">NCCP691_11220</name>
</gene>
<accession>A0ABQ4Q1P4</accession>
<organism evidence="1 2">
    <name type="scientific">Noviherbaspirillum aridicola</name>
    <dbReference type="NCBI Taxonomy" id="2849687"/>
    <lineage>
        <taxon>Bacteria</taxon>
        <taxon>Pseudomonadati</taxon>
        <taxon>Pseudomonadota</taxon>
        <taxon>Betaproteobacteria</taxon>
        <taxon>Burkholderiales</taxon>
        <taxon>Oxalobacteraceae</taxon>
        <taxon>Noviherbaspirillum</taxon>
    </lineage>
</organism>